<dbReference type="CDD" id="cd20557">
    <property type="entry name" value="CYCLIN_ScPCL1-like"/>
    <property type="match status" value="1"/>
</dbReference>
<sequence>MTNSWRGTNMPSSKDLEHNEFMKRIKKSLYYSKLPVINCLSLPVTELAAELFTEVKSGHTLEKLDVEEASRISRNACVSPCSLVLALLYIERLKNCNPEYLHQVAPSELFLVSLMVASKFLHDDGEEDEVFNKEWANSGQVTIFRMNKLEKDFLAAIDWTVLVQHQDFWERLQRLEKNVAYREVHKRRWCTYTELSCLMNSVQLIRIAQTLISVSSICLATYAAGLATLLGSTLIANFIVQSCLPGVSLNSKQPTNLSINLTTNVSSTDLTDTLINTRSQEINDDGLPISNSENIAAYSAIVEIDDDDNNDDVDDDDDEVSWKWWLNSTMTWLPEYCLESNVEVANFTDKLCIINIDFSFNSTQAINIRKLEKIGKTEDFAPEDYRRNVNWKEILDTTLNWLEQNWRRSHHESVFQLPELKIYY</sequence>
<dbReference type="Gene3D" id="1.10.472.10">
    <property type="entry name" value="Cyclin-like"/>
    <property type="match status" value="1"/>
</dbReference>
<dbReference type="OrthoDB" id="244495at2759"/>
<dbReference type="PANTHER" id="PTHR15615:SF108">
    <property type="entry name" value="PROTEIN CNPPD1"/>
    <property type="match status" value="1"/>
</dbReference>
<dbReference type="GO" id="GO:0019901">
    <property type="term" value="F:protein kinase binding"/>
    <property type="evidence" value="ECO:0007669"/>
    <property type="project" value="InterPro"/>
</dbReference>
<dbReference type="Proteomes" id="UP000075809">
    <property type="component" value="Unassembled WGS sequence"/>
</dbReference>
<evidence type="ECO:0000256" key="1">
    <source>
        <dbReference type="ARBA" id="ARBA00038508"/>
    </source>
</evidence>
<dbReference type="Pfam" id="PF08613">
    <property type="entry name" value="Cyclin"/>
    <property type="match status" value="1"/>
</dbReference>
<keyword evidence="4" id="KW-1185">Reference proteome</keyword>
<proteinExistence type="inferred from homology"/>
<dbReference type="GO" id="GO:0016538">
    <property type="term" value="F:cyclin-dependent protein serine/threonine kinase regulator activity"/>
    <property type="evidence" value="ECO:0007669"/>
    <property type="project" value="TreeGrafter"/>
</dbReference>
<dbReference type="EMBL" id="KQ982383">
    <property type="protein sequence ID" value="KYQ56888.1"/>
    <property type="molecule type" value="Genomic_DNA"/>
</dbReference>
<dbReference type="GO" id="GO:0000307">
    <property type="term" value="C:cyclin-dependent protein kinase holoenzyme complex"/>
    <property type="evidence" value="ECO:0007669"/>
    <property type="project" value="TreeGrafter"/>
</dbReference>
<evidence type="ECO:0000313" key="4">
    <source>
        <dbReference type="Proteomes" id="UP000075809"/>
    </source>
</evidence>
<dbReference type="STRING" id="64791.A0A151X9C8"/>
<dbReference type="InterPro" id="IPR013922">
    <property type="entry name" value="Cyclin_PHO80-like"/>
</dbReference>
<gene>
    <name evidence="3" type="ORF">ALC60_04092</name>
</gene>
<dbReference type="AlphaFoldDB" id="A0A151X9C8"/>
<reference evidence="3 4" key="1">
    <citation type="submission" date="2015-09" db="EMBL/GenBank/DDBJ databases">
        <title>Trachymyrmex zeteki WGS genome.</title>
        <authorList>
            <person name="Nygaard S."/>
            <person name="Hu H."/>
            <person name="Boomsma J."/>
            <person name="Zhang G."/>
        </authorList>
    </citation>
    <scope>NUCLEOTIDE SEQUENCE [LARGE SCALE GENOMIC DNA]</scope>
    <source>
        <strain evidence="3">Tzet28-1</strain>
        <tissue evidence="3">Whole body</tissue>
    </source>
</reference>
<protein>
    <recommendedName>
        <fullName evidence="2">Protein CNPPD1</fullName>
    </recommendedName>
</protein>
<accession>A0A151X9C8</accession>
<name>A0A151X9C8_9HYME</name>
<evidence type="ECO:0000256" key="2">
    <source>
        <dbReference type="ARBA" id="ARBA00040808"/>
    </source>
</evidence>
<comment type="similarity">
    <text evidence="1">Belongs to the CNPPD1 family.</text>
</comment>
<dbReference type="PANTHER" id="PTHR15615">
    <property type="match status" value="1"/>
</dbReference>
<evidence type="ECO:0000313" key="3">
    <source>
        <dbReference type="EMBL" id="KYQ56888.1"/>
    </source>
</evidence>
<dbReference type="KEGG" id="mzt:108721344"/>
<dbReference type="GO" id="GO:0005634">
    <property type="term" value="C:nucleus"/>
    <property type="evidence" value="ECO:0007669"/>
    <property type="project" value="TreeGrafter"/>
</dbReference>
<organism evidence="3 4">
    <name type="scientific">Mycetomoellerius zeteki</name>
    <dbReference type="NCBI Taxonomy" id="64791"/>
    <lineage>
        <taxon>Eukaryota</taxon>
        <taxon>Metazoa</taxon>
        <taxon>Ecdysozoa</taxon>
        <taxon>Arthropoda</taxon>
        <taxon>Hexapoda</taxon>
        <taxon>Insecta</taxon>
        <taxon>Pterygota</taxon>
        <taxon>Neoptera</taxon>
        <taxon>Endopterygota</taxon>
        <taxon>Hymenoptera</taxon>
        <taxon>Apocrita</taxon>
        <taxon>Aculeata</taxon>
        <taxon>Formicoidea</taxon>
        <taxon>Formicidae</taxon>
        <taxon>Myrmicinae</taxon>
        <taxon>Mycetomoellerius</taxon>
    </lineage>
</organism>